<keyword evidence="4" id="KW-0413">Isomerase</keyword>
<dbReference type="GO" id="GO:0030145">
    <property type="term" value="F:manganese ion binding"/>
    <property type="evidence" value="ECO:0007669"/>
    <property type="project" value="InterPro"/>
</dbReference>
<reference evidence="6 11" key="2">
    <citation type="submission" date="2019-10" db="EMBL/GenBank/DDBJ databases">
        <title>Roseburia spp. ameliorate alcoholic fatty liver via restoration of gut barrier function.</title>
        <authorList>
            <person name="Seo B."/>
            <person name="Ko G."/>
        </authorList>
    </citation>
    <scope>NUCLEOTIDE SEQUENCE [LARGE SCALE GENOMIC DNA]</scope>
    <source>
        <strain evidence="6 11">SNUG30017</strain>
    </source>
</reference>
<dbReference type="InterPro" id="IPR050337">
    <property type="entry name" value="L-rhamnose_isomerase"/>
</dbReference>
<dbReference type="Proteomes" id="UP000284051">
    <property type="component" value="Unassembled WGS sequence"/>
</dbReference>
<evidence type="ECO:0000313" key="11">
    <source>
        <dbReference type="Proteomes" id="UP000479531"/>
    </source>
</evidence>
<evidence type="ECO:0008006" key="12">
    <source>
        <dbReference type="Google" id="ProtNLM"/>
    </source>
</evidence>
<dbReference type="AlphaFoldDB" id="A0A414T224"/>
<keyword evidence="5" id="KW-0684">Rhamnose metabolism</keyword>
<dbReference type="Proteomes" id="UP000479531">
    <property type="component" value="Unassembled WGS sequence"/>
</dbReference>
<dbReference type="InterPro" id="IPR036237">
    <property type="entry name" value="Xyl_isomerase-like_sf"/>
</dbReference>
<dbReference type="Proteomes" id="UP000284465">
    <property type="component" value="Unassembled WGS sequence"/>
</dbReference>
<keyword evidence="3" id="KW-0464">Manganese</keyword>
<dbReference type="RefSeq" id="WP_015522068.1">
    <property type="nucleotide sequence ID" value="NZ_JBLYGU010000010.1"/>
</dbReference>
<dbReference type="PANTHER" id="PTHR30268">
    <property type="entry name" value="L-RHAMNOSE ISOMERASE"/>
    <property type="match status" value="1"/>
</dbReference>
<evidence type="ECO:0000256" key="5">
    <source>
        <dbReference type="ARBA" id="ARBA00023308"/>
    </source>
</evidence>
<evidence type="ECO:0000313" key="10">
    <source>
        <dbReference type="Proteomes" id="UP000284465"/>
    </source>
</evidence>
<evidence type="ECO:0000256" key="2">
    <source>
        <dbReference type="ARBA" id="ARBA00022723"/>
    </source>
</evidence>
<dbReference type="SUPFAM" id="SSF51658">
    <property type="entry name" value="Xylose isomerase-like"/>
    <property type="match status" value="1"/>
</dbReference>
<dbReference type="EMBL" id="QSFP01000003">
    <property type="protein sequence ID" value="RHA69103.1"/>
    <property type="molecule type" value="Genomic_DNA"/>
</dbReference>
<reference evidence="9 10" key="1">
    <citation type="submission" date="2018-08" db="EMBL/GenBank/DDBJ databases">
        <title>A genome reference for cultivated species of the human gut microbiota.</title>
        <authorList>
            <person name="Zou Y."/>
            <person name="Xue W."/>
            <person name="Luo G."/>
        </authorList>
    </citation>
    <scope>NUCLEOTIDE SEQUENCE [LARGE SCALE GENOMIC DNA]</scope>
    <source>
        <strain evidence="8 9">AM22-21LB</strain>
        <strain evidence="7 10">AM43-11</strain>
    </source>
</reference>
<name>A0A414T224_9FIRM</name>
<dbReference type="InterPro" id="IPR009308">
    <property type="entry name" value="Rhamnose_isomerase"/>
</dbReference>
<keyword evidence="2" id="KW-0479">Metal-binding</keyword>
<gene>
    <name evidence="8" type="ORF">DW264_09765</name>
    <name evidence="7" type="ORF">DW927_03625</name>
    <name evidence="6" type="ORF">GCK47_04115</name>
</gene>
<evidence type="ECO:0000313" key="7">
    <source>
        <dbReference type="EMBL" id="RHA69103.1"/>
    </source>
</evidence>
<organism evidence="8 9">
    <name type="scientific">Roseburia intestinalis</name>
    <dbReference type="NCBI Taxonomy" id="166486"/>
    <lineage>
        <taxon>Bacteria</taxon>
        <taxon>Bacillati</taxon>
        <taxon>Bacillota</taxon>
        <taxon>Clostridia</taxon>
        <taxon>Lachnospirales</taxon>
        <taxon>Lachnospiraceae</taxon>
        <taxon>Roseburia</taxon>
    </lineage>
</organism>
<dbReference type="EMBL" id="WGGT01000003">
    <property type="protein sequence ID" value="MVQ44920.1"/>
    <property type="molecule type" value="Genomic_DNA"/>
</dbReference>
<keyword evidence="1" id="KW-0963">Cytoplasm</keyword>
<dbReference type="GO" id="GO:0019324">
    <property type="term" value="P:L-lyxose metabolic process"/>
    <property type="evidence" value="ECO:0007669"/>
    <property type="project" value="TreeGrafter"/>
</dbReference>
<accession>A0A414T224</accession>
<dbReference type="Pfam" id="PF06134">
    <property type="entry name" value="RhaA"/>
    <property type="match status" value="1"/>
</dbReference>
<dbReference type="GO" id="GO:0008740">
    <property type="term" value="F:L-rhamnose isomerase activity"/>
    <property type="evidence" value="ECO:0007669"/>
    <property type="project" value="InterPro"/>
</dbReference>
<comment type="caution">
    <text evidence="8">The sequence shown here is derived from an EMBL/GenBank/DDBJ whole genome shotgun (WGS) entry which is preliminary data.</text>
</comment>
<evidence type="ECO:0000313" key="6">
    <source>
        <dbReference type="EMBL" id="MVQ44920.1"/>
    </source>
</evidence>
<evidence type="ECO:0000256" key="3">
    <source>
        <dbReference type="ARBA" id="ARBA00023211"/>
    </source>
</evidence>
<sequence length="103" mass="11825">MSSVDKVALDYFDASINRISAWVVGFRNFQKALLNALLTPNETLKQLQDEGRMTELMVKQEEIKTLPFGDVWAEYCEECGAPKDGTWFGEIEKYEETVLTKRV</sequence>
<dbReference type="GO" id="GO:0019301">
    <property type="term" value="P:rhamnose catabolic process"/>
    <property type="evidence" value="ECO:0007669"/>
    <property type="project" value="TreeGrafter"/>
</dbReference>
<dbReference type="PANTHER" id="PTHR30268:SF0">
    <property type="entry name" value="L-RHAMNOSE ISOMERASE"/>
    <property type="match status" value="1"/>
</dbReference>
<evidence type="ECO:0000313" key="9">
    <source>
        <dbReference type="Proteomes" id="UP000284051"/>
    </source>
</evidence>
<protein>
    <recommendedName>
        <fullName evidence="12">L-rhamnose isomerase</fullName>
    </recommendedName>
</protein>
<evidence type="ECO:0000256" key="4">
    <source>
        <dbReference type="ARBA" id="ARBA00023235"/>
    </source>
</evidence>
<proteinExistence type="predicted"/>
<evidence type="ECO:0000256" key="1">
    <source>
        <dbReference type="ARBA" id="ARBA00022490"/>
    </source>
</evidence>
<dbReference type="EMBL" id="QRID01000008">
    <property type="protein sequence ID" value="RHG28210.1"/>
    <property type="molecule type" value="Genomic_DNA"/>
</dbReference>
<dbReference type="Gene3D" id="3.20.20.150">
    <property type="entry name" value="Divalent-metal-dependent TIM barrel enzymes"/>
    <property type="match status" value="1"/>
</dbReference>
<evidence type="ECO:0000313" key="8">
    <source>
        <dbReference type="EMBL" id="RHG28210.1"/>
    </source>
</evidence>